<sequence>MGSCFSLEGGGIERIAPTQRLQIPDPEDEQVEPTVVPSEPVIPVVPGSRSPAPGNAAPVLARFFEMAESVVMVETPHNDFITDQRPERHICLKSFTYDEVCAATHGFEVDRFLGQGGFGQVYKGFLDSTNQGQQGHREFVTEVLILSNVHHPNLVKLVGYCTSHGQRILVYEYMPLGSLNSHIHDLPPGQQPLDWSTRIKILLGAAKGLEHLHHNLTPPVINRDVKCANILLGAGYHPKLSDFGLAKLGPTGDNTHVSTRVMGTPGYCAPEYLMTGKLTVKTDFYSFGVVMLEVLTGRMARDERLPESERNLVAWALNFLRRRELDILKSETEGGWTVADAAHQQELALIGTLDAAHQQELALIGTTRATIREKETEESSA</sequence>
<feature type="domain" description="Protein kinase" evidence="4">
    <location>
        <begin position="107"/>
        <end position="381"/>
    </location>
</feature>
<dbReference type="InterPro" id="IPR001245">
    <property type="entry name" value="Ser-Thr/Tyr_kinase_cat_dom"/>
</dbReference>
<dbReference type="GO" id="GO:0016020">
    <property type="term" value="C:membrane"/>
    <property type="evidence" value="ECO:0007669"/>
    <property type="project" value="UniProtKB-SubCell"/>
</dbReference>
<comment type="caution">
    <text evidence="5">The sequence shown here is derived from an EMBL/GenBank/DDBJ whole genome shotgun (WGS) entry which is preliminary data.</text>
</comment>
<comment type="subcellular location">
    <subcellularLocation>
        <location evidence="1">Membrane</location>
    </subcellularLocation>
</comment>
<evidence type="ECO:0000256" key="3">
    <source>
        <dbReference type="ARBA" id="ARBA00023136"/>
    </source>
</evidence>
<dbReference type="GO" id="GO:0004674">
    <property type="term" value="F:protein serine/threonine kinase activity"/>
    <property type="evidence" value="ECO:0007669"/>
    <property type="project" value="UniProtKB-KW"/>
</dbReference>
<dbReference type="PANTHER" id="PTHR47985:SF67">
    <property type="entry name" value="SERINE_THREONINE-PROTEIN KINASE RLCKVII-RELATED"/>
    <property type="match status" value="1"/>
</dbReference>
<dbReference type="InterPro" id="IPR000719">
    <property type="entry name" value="Prot_kinase_dom"/>
</dbReference>
<dbReference type="InterPro" id="IPR011009">
    <property type="entry name" value="Kinase-like_dom_sf"/>
</dbReference>
<keyword evidence="3" id="KW-0472">Membrane</keyword>
<dbReference type="SMART" id="SM00220">
    <property type="entry name" value="S_TKc"/>
    <property type="match status" value="1"/>
</dbReference>
<evidence type="ECO:0000256" key="2">
    <source>
        <dbReference type="ARBA" id="ARBA00022527"/>
    </source>
</evidence>
<evidence type="ECO:0000256" key="1">
    <source>
        <dbReference type="ARBA" id="ARBA00004370"/>
    </source>
</evidence>
<keyword evidence="6" id="KW-1185">Reference proteome</keyword>
<dbReference type="Proteomes" id="UP000604825">
    <property type="component" value="Unassembled WGS sequence"/>
</dbReference>
<dbReference type="SUPFAM" id="SSF56112">
    <property type="entry name" value="Protein kinase-like (PK-like)"/>
    <property type="match status" value="1"/>
</dbReference>
<dbReference type="PANTHER" id="PTHR47985">
    <property type="entry name" value="OS07G0668900 PROTEIN"/>
    <property type="match status" value="1"/>
</dbReference>
<protein>
    <recommendedName>
        <fullName evidence="4">Protein kinase domain-containing protein</fullName>
    </recommendedName>
</protein>
<dbReference type="AlphaFoldDB" id="A0A811M8M3"/>
<dbReference type="OrthoDB" id="4062651at2759"/>
<evidence type="ECO:0000259" key="4">
    <source>
        <dbReference type="PROSITE" id="PS50011"/>
    </source>
</evidence>
<dbReference type="Gene3D" id="3.30.200.20">
    <property type="entry name" value="Phosphorylase Kinase, domain 1"/>
    <property type="match status" value="1"/>
</dbReference>
<dbReference type="EMBL" id="CAJGYO010000001">
    <property type="protein sequence ID" value="CAD6203174.1"/>
    <property type="molecule type" value="Genomic_DNA"/>
</dbReference>
<dbReference type="PROSITE" id="PS50011">
    <property type="entry name" value="PROTEIN_KINASE_DOM"/>
    <property type="match status" value="1"/>
</dbReference>
<dbReference type="GO" id="GO:0005524">
    <property type="term" value="F:ATP binding"/>
    <property type="evidence" value="ECO:0007669"/>
    <property type="project" value="InterPro"/>
</dbReference>
<reference evidence="5" key="1">
    <citation type="submission" date="2020-10" db="EMBL/GenBank/DDBJ databases">
        <authorList>
            <person name="Han B."/>
            <person name="Lu T."/>
            <person name="Zhao Q."/>
            <person name="Huang X."/>
            <person name="Zhao Y."/>
        </authorList>
    </citation>
    <scope>NUCLEOTIDE SEQUENCE</scope>
</reference>
<organism evidence="5 6">
    <name type="scientific">Miscanthus lutarioriparius</name>
    <dbReference type="NCBI Taxonomy" id="422564"/>
    <lineage>
        <taxon>Eukaryota</taxon>
        <taxon>Viridiplantae</taxon>
        <taxon>Streptophyta</taxon>
        <taxon>Embryophyta</taxon>
        <taxon>Tracheophyta</taxon>
        <taxon>Spermatophyta</taxon>
        <taxon>Magnoliopsida</taxon>
        <taxon>Liliopsida</taxon>
        <taxon>Poales</taxon>
        <taxon>Poaceae</taxon>
        <taxon>PACMAD clade</taxon>
        <taxon>Panicoideae</taxon>
        <taxon>Andropogonodae</taxon>
        <taxon>Andropogoneae</taxon>
        <taxon>Saccharinae</taxon>
        <taxon>Miscanthus</taxon>
    </lineage>
</organism>
<keyword evidence="2" id="KW-0418">Kinase</keyword>
<keyword evidence="2" id="KW-0723">Serine/threonine-protein kinase</keyword>
<accession>A0A811M8M3</accession>
<evidence type="ECO:0000313" key="6">
    <source>
        <dbReference type="Proteomes" id="UP000604825"/>
    </source>
</evidence>
<dbReference type="Pfam" id="PF07714">
    <property type="entry name" value="PK_Tyr_Ser-Thr"/>
    <property type="match status" value="1"/>
</dbReference>
<proteinExistence type="predicted"/>
<evidence type="ECO:0000313" key="5">
    <source>
        <dbReference type="EMBL" id="CAD6203174.1"/>
    </source>
</evidence>
<gene>
    <name evidence="5" type="ORF">NCGR_LOCUS1387</name>
</gene>
<name>A0A811M8M3_9POAL</name>
<keyword evidence="2" id="KW-0808">Transferase</keyword>
<dbReference type="Gene3D" id="1.10.510.10">
    <property type="entry name" value="Transferase(Phosphotransferase) domain 1"/>
    <property type="match status" value="1"/>
</dbReference>